<dbReference type="PROSITE" id="PS00445">
    <property type="entry name" value="FGGY_KINASES_2"/>
    <property type="match status" value="1"/>
</dbReference>
<feature type="domain" description="Carbohydrate kinase FGGY C-terminal" evidence="9">
    <location>
        <begin position="268"/>
        <end position="454"/>
    </location>
</feature>
<evidence type="ECO:0000256" key="6">
    <source>
        <dbReference type="ARBA" id="ARBA00043149"/>
    </source>
</evidence>
<dbReference type="Pfam" id="PF00370">
    <property type="entry name" value="FGGY_N"/>
    <property type="match status" value="1"/>
</dbReference>
<dbReference type="PANTHER" id="PTHR10196">
    <property type="entry name" value="SUGAR KINASE"/>
    <property type="match status" value="1"/>
</dbReference>
<evidence type="ECO:0000256" key="3">
    <source>
        <dbReference type="ARBA" id="ARBA00022741"/>
    </source>
</evidence>
<evidence type="ECO:0000313" key="10">
    <source>
        <dbReference type="EMBL" id="KAA5605333.1"/>
    </source>
</evidence>
<dbReference type="Gene3D" id="3.30.420.40">
    <property type="match status" value="2"/>
</dbReference>
<dbReference type="InterPro" id="IPR018485">
    <property type="entry name" value="FGGY_C"/>
</dbReference>
<dbReference type="InterPro" id="IPR018483">
    <property type="entry name" value="Carb_kinase_FGGY_CS"/>
</dbReference>
<sequence>MATDGFVLAIDQGTSGTKTLIVDGAGRVAAQGRADLPSLYPAPGWVEQDPDAIYDSVLRSAQACLSAFRDRGGRGGRDAAIRACGISNQRETFVLWDDAGRPVGNAVVWQCKRSVPLCDRLVGSDVERHLRATTGLILDPYFSATKLAWMVEQDPDLRAAIAAGRVRFGTVDSWLLHRLTGGRAYAADRTNACRTLLFDIHRLSWDQDLLAAFGLEGLRLPDVHPSVHPFGATDLDGLLEAPVPITAMIGDSHAAAFGEGCFHPGEAKATLGTGSSVLLMTGERPIPSQAGMVTTIGWALPDQTMYALEGIIVTCGATLTWLRDQVGLFADSRETEALATAVPDAGGVVLIPGFAGLGAPHWKMAARGALMGLTFGTDRRHIVRAALESIGYQIKDVIAAMERDSALPLHGLRLNGGVTGNRFVVQFIADLLDAPAHTSGVEDVSALGAAFMAGLGSGLYADLGSLAQLTGGGQTYAAGTGRAAAARDYAAWQAMVAHHR</sequence>
<dbReference type="Pfam" id="PF02782">
    <property type="entry name" value="FGGY_C"/>
    <property type="match status" value="1"/>
</dbReference>
<keyword evidence="4 7" id="KW-0418">Kinase</keyword>
<accession>A0A5M6IAT0</accession>
<organism evidence="10 11">
    <name type="scientific">Roseospira marina</name>
    <dbReference type="NCBI Taxonomy" id="140057"/>
    <lineage>
        <taxon>Bacteria</taxon>
        <taxon>Pseudomonadati</taxon>
        <taxon>Pseudomonadota</taxon>
        <taxon>Alphaproteobacteria</taxon>
        <taxon>Rhodospirillales</taxon>
        <taxon>Rhodospirillaceae</taxon>
        <taxon>Roseospira</taxon>
    </lineage>
</organism>
<comment type="caution">
    <text evidence="10">The sequence shown here is derived from an EMBL/GenBank/DDBJ whole genome shotgun (WGS) entry which is preliminary data.</text>
</comment>
<dbReference type="Proteomes" id="UP000324065">
    <property type="component" value="Unassembled WGS sequence"/>
</dbReference>
<reference evidence="10 11" key="1">
    <citation type="submission" date="2019-09" db="EMBL/GenBank/DDBJ databases">
        <title>Genome sequence of Roseospira marina, one of the more divergent members of the non-sulfur purple photosynthetic bacterial family, the Rhodospirillaceae.</title>
        <authorList>
            <person name="Meyer T."/>
            <person name="Kyndt J."/>
        </authorList>
    </citation>
    <scope>NUCLEOTIDE SEQUENCE [LARGE SCALE GENOMIC DNA]</scope>
    <source>
        <strain evidence="10 11">DSM 15113</strain>
    </source>
</reference>
<dbReference type="InterPro" id="IPR000577">
    <property type="entry name" value="Carb_kinase_FGGY"/>
</dbReference>
<dbReference type="InterPro" id="IPR043129">
    <property type="entry name" value="ATPase_NBD"/>
</dbReference>
<evidence type="ECO:0000256" key="2">
    <source>
        <dbReference type="ARBA" id="ARBA00022679"/>
    </source>
</evidence>
<dbReference type="GO" id="GO:0005524">
    <property type="term" value="F:ATP binding"/>
    <property type="evidence" value="ECO:0007669"/>
    <property type="project" value="UniProtKB-KW"/>
</dbReference>
<feature type="domain" description="Carbohydrate kinase FGGY N-terminal" evidence="8">
    <location>
        <begin position="7"/>
        <end position="258"/>
    </location>
</feature>
<dbReference type="NCBIfam" id="NF000756">
    <property type="entry name" value="PRK00047.1"/>
    <property type="match status" value="1"/>
</dbReference>
<evidence type="ECO:0000256" key="1">
    <source>
        <dbReference type="ARBA" id="ARBA00009156"/>
    </source>
</evidence>
<evidence type="ECO:0000313" key="11">
    <source>
        <dbReference type="Proteomes" id="UP000324065"/>
    </source>
</evidence>
<dbReference type="OrthoDB" id="9805576at2"/>
<dbReference type="RefSeq" id="WP_150062713.1">
    <property type="nucleotide sequence ID" value="NZ_JACHII010000008.1"/>
</dbReference>
<gene>
    <name evidence="10" type="primary">glpK</name>
    <name evidence="10" type="ORF">F1188_12295</name>
</gene>
<dbReference type="SUPFAM" id="SSF53067">
    <property type="entry name" value="Actin-like ATPase domain"/>
    <property type="match status" value="2"/>
</dbReference>
<evidence type="ECO:0000259" key="9">
    <source>
        <dbReference type="Pfam" id="PF02782"/>
    </source>
</evidence>
<dbReference type="PIRSF" id="PIRSF000538">
    <property type="entry name" value="GlpK"/>
    <property type="match status" value="1"/>
</dbReference>
<dbReference type="PROSITE" id="PS00933">
    <property type="entry name" value="FGGY_KINASES_1"/>
    <property type="match status" value="1"/>
</dbReference>
<dbReference type="InterPro" id="IPR018484">
    <property type="entry name" value="FGGY_N"/>
</dbReference>
<keyword evidence="11" id="KW-1185">Reference proteome</keyword>
<evidence type="ECO:0000256" key="5">
    <source>
        <dbReference type="ARBA" id="ARBA00022840"/>
    </source>
</evidence>
<name>A0A5M6IAT0_9PROT</name>
<dbReference type="CDD" id="cd07769">
    <property type="entry name" value="ASKHA_NBD_FGGY_GK"/>
    <property type="match status" value="1"/>
</dbReference>
<protein>
    <recommendedName>
        <fullName evidence="6">ATP:glycerol 3-phosphotransferase</fullName>
    </recommendedName>
</protein>
<evidence type="ECO:0000259" key="8">
    <source>
        <dbReference type="Pfam" id="PF00370"/>
    </source>
</evidence>
<evidence type="ECO:0000256" key="4">
    <source>
        <dbReference type="ARBA" id="ARBA00022777"/>
    </source>
</evidence>
<dbReference type="GO" id="GO:0005829">
    <property type="term" value="C:cytosol"/>
    <property type="evidence" value="ECO:0007669"/>
    <property type="project" value="TreeGrafter"/>
</dbReference>
<evidence type="ECO:0000256" key="7">
    <source>
        <dbReference type="RuleBase" id="RU003733"/>
    </source>
</evidence>
<dbReference type="GO" id="GO:0004370">
    <property type="term" value="F:glycerol kinase activity"/>
    <property type="evidence" value="ECO:0007669"/>
    <property type="project" value="TreeGrafter"/>
</dbReference>
<dbReference type="GO" id="GO:0019563">
    <property type="term" value="P:glycerol catabolic process"/>
    <property type="evidence" value="ECO:0007669"/>
    <property type="project" value="TreeGrafter"/>
</dbReference>
<proteinExistence type="inferred from homology"/>
<keyword evidence="2 7" id="KW-0808">Transferase</keyword>
<keyword evidence="5" id="KW-0067">ATP-binding</keyword>
<keyword evidence="3" id="KW-0547">Nucleotide-binding</keyword>
<comment type="similarity">
    <text evidence="1 7">Belongs to the FGGY kinase family.</text>
</comment>
<dbReference type="EMBL" id="VWPJ01000010">
    <property type="protein sequence ID" value="KAA5605333.1"/>
    <property type="molecule type" value="Genomic_DNA"/>
</dbReference>
<dbReference type="PANTHER" id="PTHR10196:SF69">
    <property type="entry name" value="GLYCEROL KINASE"/>
    <property type="match status" value="1"/>
</dbReference>
<dbReference type="AlphaFoldDB" id="A0A5M6IAT0"/>